<dbReference type="SUPFAM" id="SSF142338">
    <property type="entry name" value="CofD-like"/>
    <property type="match status" value="1"/>
</dbReference>
<evidence type="ECO:0000313" key="4">
    <source>
        <dbReference type="Proteomes" id="UP000321181"/>
    </source>
</evidence>
<comment type="subcellular location">
    <subcellularLocation>
        <location evidence="2">Cytoplasm</location>
    </subcellularLocation>
</comment>
<keyword evidence="1 2" id="KW-0963">Cytoplasm</keyword>
<evidence type="ECO:0000256" key="2">
    <source>
        <dbReference type="HAMAP-Rule" id="MF_00973"/>
    </source>
</evidence>
<comment type="function">
    <text evidence="2">Required for morphogenesis under gluconeogenic growth conditions.</text>
</comment>
<reference evidence="3 4" key="1">
    <citation type="submission" date="2019-07" db="EMBL/GenBank/DDBJ databases">
        <title>Whole genome shotgun sequence of Cellulomonas aerilata NBRC 106308.</title>
        <authorList>
            <person name="Hosoyama A."/>
            <person name="Uohara A."/>
            <person name="Ohji S."/>
            <person name="Ichikawa N."/>
        </authorList>
    </citation>
    <scope>NUCLEOTIDE SEQUENCE [LARGE SCALE GENOMIC DNA]</scope>
    <source>
        <strain evidence="3 4">NBRC 106308</strain>
    </source>
</reference>
<dbReference type="InterPro" id="IPR002882">
    <property type="entry name" value="CofD"/>
</dbReference>
<organism evidence="3 4">
    <name type="scientific">Cellulomonas aerilata</name>
    <dbReference type="NCBI Taxonomy" id="515326"/>
    <lineage>
        <taxon>Bacteria</taxon>
        <taxon>Bacillati</taxon>
        <taxon>Actinomycetota</taxon>
        <taxon>Actinomycetes</taxon>
        <taxon>Micrococcales</taxon>
        <taxon>Cellulomonadaceae</taxon>
        <taxon>Cellulomonas</taxon>
    </lineage>
</organism>
<evidence type="ECO:0000313" key="3">
    <source>
        <dbReference type="EMBL" id="GEO35187.1"/>
    </source>
</evidence>
<dbReference type="RefSeq" id="WP_281285607.1">
    <property type="nucleotide sequence ID" value="NZ_BAAARM010000008.1"/>
</dbReference>
<dbReference type="InterPro" id="IPR038136">
    <property type="entry name" value="CofD-like_dom_sf"/>
</dbReference>
<name>A0A512DFD8_9CELL</name>
<dbReference type="GO" id="GO:0005737">
    <property type="term" value="C:cytoplasm"/>
    <property type="evidence" value="ECO:0007669"/>
    <property type="project" value="UniProtKB-SubCell"/>
</dbReference>
<comment type="caution">
    <text evidence="3">The sequence shown here is derived from an EMBL/GenBank/DDBJ whole genome shotgun (WGS) entry which is preliminary data.</text>
</comment>
<dbReference type="AlphaFoldDB" id="A0A512DFD8"/>
<gene>
    <name evidence="3" type="ORF">CAE01nite_29120</name>
</gene>
<sequence>MSVTGALGPAVVALGGGHGLSATLSALRLMTHRVTAVVTVADDGGSSGRLRDELGVLPPGDLRMALAALCDDSEWGRTWRDLLQHRFRSSGDLDQHAVGNLLIVALWEQLGDTVAGLDWVGRLLGARGRVLPMAAVPLAIEAEVVGPADGSGEPQRRVVHGQSAVAVTRSRIEHVRLVPPDPPACPEAVAAVEAADWVVLGPGSWFTSVLPHLLVPELAAALHRTRARRCVTLNLSPEEEGETAGMTATQHLQVLHQHAPELRIDAVVADPRAVEDVGLLVEAAASMGARLLLRQVRSGDGTPRHDPLRLAAAFRDVFDDYLGDVGTPSR</sequence>
<dbReference type="PANTHER" id="PTHR30135">
    <property type="entry name" value="UNCHARACTERIZED PROTEIN YVCK-RELATED"/>
    <property type="match status" value="1"/>
</dbReference>
<dbReference type="GO" id="GO:0008360">
    <property type="term" value="P:regulation of cell shape"/>
    <property type="evidence" value="ECO:0007669"/>
    <property type="project" value="UniProtKB-UniRule"/>
</dbReference>
<dbReference type="NCBIfam" id="TIGR01826">
    <property type="entry name" value="CofD_related"/>
    <property type="match status" value="1"/>
</dbReference>
<comment type="similarity">
    <text evidence="2">Belongs to the gluconeogenesis factor family.</text>
</comment>
<dbReference type="HAMAP" id="MF_00973">
    <property type="entry name" value="Gluconeogen_factor"/>
    <property type="match status" value="1"/>
</dbReference>
<dbReference type="EMBL" id="BJYY01000018">
    <property type="protein sequence ID" value="GEO35187.1"/>
    <property type="molecule type" value="Genomic_DNA"/>
</dbReference>
<proteinExistence type="inferred from homology"/>
<dbReference type="CDD" id="cd07187">
    <property type="entry name" value="YvcK_like"/>
    <property type="match status" value="1"/>
</dbReference>
<dbReference type="Pfam" id="PF01933">
    <property type="entry name" value="CofD"/>
    <property type="match status" value="1"/>
</dbReference>
<dbReference type="Proteomes" id="UP000321181">
    <property type="component" value="Unassembled WGS sequence"/>
</dbReference>
<evidence type="ECO:0000256" key="1">
    <source>
        <dbReference type="ARBA" id="ARBA00022490"/>
    </source>
</evidence>
<dbReference type="Gene3D" id="3.40.50.10680">
    <property type="entry name" value="CofD-like domains"/>
    <property type="match status" value="1"/>
</dbReference>
<keyword evidence="4" id="KW-1185">Reference proteome</keyword>
<protein>
    <recommendedName>
        <fullName evidence="2">Putative gluconeogenesis factor</fullName>
    </recommendedName>
</protein>
<dbReference type="PANTHER" id="PTHR30135:SF3">
    <property type="entry name" value="GLUCONEOGENESIS FACTOR-RELATED"/>
    <property type="match status" value="1"/>
</dbReference>
<dbReference type="GO" id="GO:0043743">
    <property type="term" value="F:LPPG:FO 2-phospho-L-lactate transferase activity"/>
    <property type="evidence" value="ECO:0007669"/>
    <property type="project" value="InterPro"/>
</dbReference>
<dbReference type="InterPro" id="IPR010119">
    <property type="entry name" value="Gluconeogen_factor"/>
</dbReference>
<accession>A0A512DFD8</accession>